<evidence type="ECO:0000256" key="5">
    <source>
        <dbReference type="ARBA" id="ARBA00022839"/>
    </source>
</evidence>
<dbReference type="GO" id="GO:0008855">
    <property type="term" value="F:exodeoxyribonuclease VII activity"/>
    <property type="evidence" value="ECO:0007669"/>
    <property type="project" value="UniProtKB-UniRule"/>
</dbReference>
<evidence type="ECO:0000256" key="6">
    <source>
        <dbReference type="HAMAP-Rule" id="MF_00337"/>
    </source>
</evidence>
<protein>
    <recommendedName>
        <fullName evidence="6">Exodeoxyribonuclease 7 small subunit</fullName>
        <ecNumber evidence="6">3.1.11.6</ecNumber>
    </recommendedName>
    <alternativeName>
        <fullName evidence="6">Exodeoxyribonuclease VII small subunit</fullName>
        <shortName evidence="6">Exonuclease VII small subunit</shortName>
    </alternativeName>
</protein>
<dbReference type="InterPro" id="IPR003761">
    <property type="entry name" value="Exonuc_VII_S"/>
</dbReference>
<evidence type="ECO:0000256" key="2">
    <source>
        <dbReference type="ARBA" id="ARBA00022490"/>
    </source>
</evidence>
<gene>
    <name evidence="6" type="primary">xseB</name>
    <name evidence="8" type="ORF">EDD32_0456</name>
</gene>
<evidence type="ECO:0000256" key="4">
    <source>
        <dbReference type="ARBA" id="ARBA00022801"/>
    </source>
</evidence>
<evidence type="ECO:0000313" key="9">
    <source>
        <dbReference type="Proteomes" id="UP000280726"/>
    </source>
</evidence>
<sequence>MHVHGRGATLRMSPGCGRLCRVSPSDDRSEVSALSYEQAKEELVEVVRRLETGSASLEESLALWERGEALAAHCQEWLDGARRRLDSAHSAVAPEETAAGTETPADREAALDDAAAGVPEEDER</sequence>
<dbReference type="PANTHER" id="PTHR34137">
    <property type="entry name" value="EXODEOXYRIBONUCLEASE 7 SMALL SUBUNIT"/>
    <property type="match status" value="1"/>
</dbReference>
<dbReference type="InterPro" id="IPR037004">
    <property type="entry name" value="Exonuc_VII_ssu_sf"/>
</dbReference>
<dbReference type="GO" id="GO:0005829">
    <property type="term" value="C:cytosol"/>
    <property type="evidence" value="ECO:0007669"/>
    <property type="project" value="TreeGrafter"/>
</dbReference>
<comment type="function">
    <text evidence="6">Bidirectionally degrades single-stranded DNA into large acid-insoluble oligonucleotides, which are then degraded further into small acid-soluble oligonucleotides.</text>
</comment>
<evidence type="ECO:0000256" key="1">
    <source>
        <dbReference type="ARBA" id="ARBA00009998"/>
    </source>
</evidence>
<accession>A0A3N4Z089</accession>
<dbReference type="EC" id="3.1.11.6" evidence="6"/>
<dbReference type="Proteomes" id="UP000280726">
    <property type="component" value="Unassembled WGS sequence"/>
</dbReference>
<keyword evidence="9" id="KW-1185">Reference proteome</keyword>
<dbReference type="PANTHER" id="PTHR34137:SF1">
    <property type="entry name" value="EXODEOXYRIBONUCLEASE 7 SMALL SUBUNIT"/>
    <property type="match status" value="1"/>
</dbReference>
<dbReference type="HAMAP" id="MF_00337">
    <property type="entry name" value="Exonuc_7_S"/>
    <property type="match status" value="1"/>
</dbReference>
<keyword evidence="5 6" id="KW-0269">Exonuclease</keyword>
<comment type="similarity">
    <text evidence="1 6">Belongs to the XseB family.</text>
</comment>
<keyword evidence="3 6" id="KW-0540">Nuclease</keyword>
<feature type="region of interest" description="Disordered" evidence="7">
    <location>
        <begin position="85"/>
        <end position="124"/>
    </location>
</feature>
<keyword evidence="4 6" id="KW-0378">Hydrolase</keyword>
<dbReference type="SUPFAM" id="SSF116842">
    <property type="entry name" value="XseB-like"/>
    <property type="match status" value="1"/>
</dbReference>
<dbReference type="GO" id="GO:0006308">
    <property type="term" value="P:DNA catabolic process"/>
    <property type="evidence" value="ECO:0007669"/>
    <property type="project" value="UniProtKB-UniRule"/>
</dbReference>
<dbReference type="EMBL" id="RKRA01000001">
    <property type="protein sequence ID" value="RPF26033.1"/>
    <property type="molecule type" value="Genomic_DNA"/>
</dbReference>
<evidence type="ECO:0000256" key="3">
    <source>
        <dbReference type="ARBA" id="ARBA00022722"/>
    </source>
</evidence>
<dbReference type="Pfam" id="PF02609">
    <property type="entry name" value="Exonuc_VII_S"/>
    <property type="match status" value="1"/>
</dbReference>
<dbReference type="NCBIfam" id="NF002139">
    <property type="entry name" value="PRK00977.1-3"/>
    <property type="match status" value="1"/>
</dbReference>
<reference evidence="8 9" key="1">
    <citation type="submission" date="2018-11" db="EMBL/GenBank/DDBJ databases">
        <title>Sequencing the genomes of 1000 actinobacteria strains.</title>
        <authorList>
            <person name="Klenk H.-P."/>
        </authorList>
    </citation>
    <scope>NUCLEOTIDE SEQUENCE [LARGE SCALE GENOMIC DNA]</scope>
    <source>
        <strain evidence="8 9">DSM 14418</strain>
    </source>
</reference>
<evidence type="ECO:0000313" key="8">
    <source>
        <dbReference type="EMBL" id="RPF26033.1"/>
    </source>
</evidence>
<comment type="catalytic activity">
    <reaction evidence="6">
        <text>Exonucleolytic cleavage in either 5'- to 3'- or 3'- to 5'-direction to yield nucleoside 5'-phosphates.</text>
        <dbReference type="EC" id="3.1.11.6"/>
    </reaction>
</comment>
<evidence type="ECO:0000256" key="7">
    <source>
        <dbReference type="SAM" id="MobiDB-lite"/>
    </source>
</evidence>
<dbReference type="AlphaFoldDB" id="A0A3N4Z089"/>
<dbReference type="Gene3D" id="1.10.287.1040">
    <property type="entry name" value="Exonuclease VII, small subunit"/>
    <property type="match status" value="1"/>
</dbReference>
<comment type="caution">
    <text evidence="8">The sequence shown here is derived from an EMBL/GenBank/DDBJ whole genome shotgun (WGS) entry which is preliminary data.</text>
</comment>
<organism evidence="8 9">
    <name type="scientific">Georgenia muralis</name>
    <dbReference type="NCBI Taxonomy" id="154117"/>
    <lineage>
        <taxon>Bacteria</taxon>
        <taxon>Bacillati</taxon>
        <taxon>Actinomycetota</taxon>
        <taxon>Actinomycetes</taxon>
        <taxon>Micrococcales</taxon>
        <taxon>Bogoriellaceae</taxon>
        <taxon>Georgenia</taxon>
    </lineage>
</organism>
<dbReference type="GO" id="GO:0009318">
    <property type="term" value="C:exodeoxyribonuclease VII complex"/>
    <property type="evidence" value="ECO:0007669"/>
    <property type="project" value="UniProtKB-UniRule"/>
</dbReference>
<comment type="subunit">
    <text evidence="6">Heterooligomer composed of large and small subunits.</text>
</comment>
<proteinExistence type="inferred from homology"/>
<keyword evidence="2 6" id="KW-0963">Cytoplasm</keyword>
<comment type="subcellular location">
    <subcellularLocation>
        <location evidence="6">Cytoplasm</location>
    </subcellularLocation>
</comment>
<dbReference type="NCBIfam" id="TIGR01280">
    <property type="entry name" value="xseB"/>
    <property type="match status" value="1"/>
</dbReference>
<name>A0A3N4Z089_9MICO</name>